<evidence type="ECO:0000259" key="2">
    <source>
        <dbReference type="Pfam" id="PF12804"/>
    </source>
</evidence>
<dbReference type="Pfam" id="PF12804">
    <property type="entry name" value="NTP_transf_3"/>
    <property type="match status" value="1"/>
</dbReference>
<evidence type="ECO:0000256" key="1">
    <source>
        <dbReference type="ARBA" id="ARBA00022679"/>
    </source>
</evidence>
<dbReference type="GO" id="GO:0016779">
    <property type="term" value="F:nucleotidyltransferase activity"/>
    <property type="evidence" value="ECO:0007669"/>
    <property type="project" value="UniProtKB-KW"/>
</dbReference>
<dbReference type="PANTHER" id="PTHR19136">
    <property type="entry name" value="MOLYBDENUM COFACTOR GUANYLYLTRANSFERASE"/>
    <property type="match status" value="1"/>
</dbReference>
<dbReference type="Proteomes" id="UP000003980">
    <property type="component" value="Unassembled WGS sequence"/>
</dbReference>
<keyword evidence="4" id="KW-1185">Reference proteome</keyword>
<keyword evidence="1 3" id="KW-0808">Transferase</keyword>
<protein>
    <submittedName>
        <fullName evidence="3">GTP:adenosylcobinamide-phosphate guanylyltransferase</fullName>
    </submittedName>
</protein>
<feature type="domain" description="MobA-like NTP transferase" evidence="2">
    <location>
        <begin position="1"/>
        <end position="107"/>
    </location>
</feature>
<dbReference type="Gene3D" id="3.90.550.10">
    <property type="entry name" value="Spore Coat Polysaccharide Biosynthesis Protein SpsA, Chain A"/>
    <property type="match status" value="1"/>
</dbReference>
<organism evidence="3 4">
    <name type="scientific">Metallosphaera yellowstonensis MK1</name>
    <dbReference type="NCBI Taxonomy" id="671065"/>
    <lineage>
        <taxon>Archaea</taxon>
        <taxon>Thermoproteota</taxon>
        <taxon>Thermoprotei</taxon>
        <taxon>Sulfolobales</taxon>
        <taxon>Sulfolobaceae</taxon>
        <taxon>Metallosphaera</taxon>
    </lineage>
</organism>
<dbReference type="SUPFAM" id="SSF53448">
    <property type="entry name" value="Nucleotide-diphospho-sugar transferases"/>
    <property type="match status" value="1"/>
</dbReference>
<dbReference type="EMBL" id="JH597761">
    <property type="protein sequence ID" value="EHP70862.1"/>
    <property type="molecule type" value="Genomic_DNA"/>
</dbReference>
<dbReference type="PANTHER" id="PTHR19136:SF86">
    <property type="entry name" value="ADENOSYLCOBINAMIDE-PHOSPHATE GUANYLYLTRANSFERASE"/>
    <property type="match status" value="1"/>
</dbReference>
<proteinExistence type="predicted"/>
<reference evidence="3 4" key="1">
    <citation type="submission" date="2012-01" db="EMBL/GenBank/DDBJ databases">
        <title>Improved High-Quality Draft sequence of Metallosphaera yellowstonensis MK1.</title>
        <authorList>
            <consortium name="US DOE Joint Genome Institute"/>
            <person name="Lucas S."/>
            <person name="Han J."/>
            <person name="Cheng J.-F."/>
            <person name="Goodwin L."/>
            <person name="Pitluck S."/>
            <person name="Peters L."/>
            <person name="Teshima H."/>
            <person name="Detter J.C."/>
            <person name="Han C."/>
            <person name="Tapia R."/>
            <person name="Land M."/>
            <person name="Hauser L."/>
            <person name="Kyrpides N."/>
            <person name="Kozubal M."/>
            <person name="Macur R.E."/>
            <person name="Jay Z."/>
            <person name="Inskeep W."/>
            <person name="Woyke T."/>
        </authorList>
    </citation>
    <scope>NUCLEOTIDE SEQUENCE [LARGE SCALE GENOMIC DNA]</scope>
    <source>
        <strain evidence="3 4">MK1</strain>
    </source>
</reference>
<sequence>MAGGRGTRFTPLKPILKVCDEPMILRVHKVLSDFVDEVTVATVRGHPAEKILREIFPRIIYTSGKGYEHDVLEVVRELGVPLLISSADLPFLPKEAVRLLMDSCSASVCTLEDELGFVGVSFWRGTNLGDYMSVSFPGTIINVNTVEDYDKANKKCK</sequence>
<name>H2C3P1_9CREN</name>
<dbReference type="InterPro" id="IPR025877">
    <property type="entry name" value="MobA-like_NTP_Trfase"/>
</dbReference>
<evidence type="ECO:0000313" key="4">
    <source>
        <dbReference type="Proteomes" id="UP000003980"/>
    </source>
</evidence>
<keyword evidence="3" id="KW-0548">Nucleotidyltransferase</keyword>
<dbReference type="HOGENOM" id="CLU_098907_1_0_2"/>
<dbReference type="eggNOG" id="arCOG01871">
    <property type="taxonomic scope" value="Archaea"/>
</dbReference>
<dbReference type="STRING" id="671065.MetMK1DRAFT_00013660"/>
<gene>
    <name evidence="3" type="ORF">MetMK1DRAFT_00013660</name>
</gene>
<dbReference type="AlphaFoldDB" id="H2C3P1"/>
<accession>H2C3P1</accession>
<evidence type="ECO:0000313" key="3">
    <source>
        <dbReference type="EMBL" id="EHP70862.1"/>
    </source>
</evidence>
<dbReference type="InterPro" id="IPR029044">
    <property type="entry name" value="Nucleotide-diphossugar_trans"/>
</dbReference>